<dbReference type="PANTHER" id="PTHR11955">
    <property type="entry name" value="FATTY ACID BINDING PROTEIN"/>
    <property type="match status" value="1"/>
</dbReference>
<dbReference type="Gene3D" id="2.40.128.20">
    <property type="match status" value="1"/>
</dbReference>
<comment type="similarity">
    <text evidence="1">Belongs to the calycin superfamily. Fatty-acid binding protein (FABP) family.</text>
</comment>
<accession>A0AAN9ABJ5</accession>
<reference evidence="2 3" key="1">
    <citation type="submission" date="2023-11" db="EMBL/GenBank/DDBJ databases">
        <title>Halocaridina rubra genome assembly.</title>
        <authorList>
            <person name="Smith C."/>
        </authorList>
    </citation>
    <scope>NUCLEOTIDE SEQUENCE [LARGE SCALE GENOMIC DNA]</scope>
    <source>
        <strain evidence="2">EP-1</strain>
        <tissue evidence="2">Whole</tissue>
    </source>
</reference>
<evidence type="ECO:0000313" key="2">
    <source>
        <dbReference type="EMBL" id="KAK7081819.1"/>
    </source>
</evidence>
<comment type="caution">
    <text evidence="2">The sequence shown here is derived from an EMBL/GenBank/DDBJ whole genome shotgun (WGS) entry which is preliminary data.</text>
</comment>
<name>A0AAN9ABJ5_HALRR</name>
<dbReference type="AlphaFoldDB" id="A0AAN9ABJ5"/>
<proteinExistence type="inferred from homology"/>
<dbReference type="Proteomes" id="UP001381693">
    <property type="component" value="Unassembled WGS sequence"/>
</dbReference>
<dbReference type="GO" id="GO:0008289">
    <property type="term" value="F:lipid binding"/>
    <property type="evidence" value="ECO:0007669"/>
    <property type="project" value="InterPro"/>
</dbReference>
<evidence type="ECO:0000313" key="3">
    <source>
        <dbReference type="Proteomes" id="UP001381693"/>
    </source>
</evidence>
<sequence>MIPRKVVSASNPCVEITKEGDYWIIRMSTLIRTIEYKFIPGEPIETETMGGMAQNTFTFEENSIKHIQKSNTYTTEVIREFTDDELVMTLKHVESGTVCHRYFKRV</sequence>
<keyword evidence="3" id="KW-1185">Reference proteome</keyword>
<gene>
    <name evidence="2" type="ORF">SK128_003216</name>
</gene>
<dbReference type="InterPro" id="IPR031259">
    <property type="entry name" value="ILBP"/>
</dbReference>
<organism evidence="2 3">
    <name type="scientific">Halocaridina rubra</name>
    <name type="common">Hawaiian red shrimp</name>
    <dbReference type="NCBI Taxonomy" id="373956"/>
    <lineage>
        <taxon>Eukaryota</taxon>
        <taxon>Metazoa</taxon>
        <taxon>Ecdysozoa</taxon>
        <taxon>Arthropoda</taxon>
        <taxon>Crustacea</taxon>
        <taxon>Multicrustacea</taxon>
        <taxon>Malacostraca</taxon>
        <taxon>Eumalacostraca</taxon>
        <taxon>Eucarida</taxon>
        <taxon>Decapoda</taxon>
        <taxon>Pleocyemata</taxon>
        <taxon>Caridea</taxon>
        <taxon>Atyoidea</taxon>
        <taxon>Atyidae</taxon>
        <taxon>Halocaridina</taxon>
    </lineage>
</organism>
<dbReference type="CDD" id="cd00742">
    <property type="entry name" value="FABP"/>
    <property type="match status" value="1"/>
</dbReference>
<dbReference type="InterPro" id="IPR012674">
    <property type="entry name" value="Calycin"/>
</dbReference>
<protein>
    <submittedName>
        <fullName evidence="2">Uncharacterized protein</fullName>
    </submittedName>
</protein>
<dbReference type="EMBL" id="JAXCGZ010004416">
    <property type="protein sequence ID" value="KAK7081819.1"/>
    <property type="molecule type" value="Genomic_DNA"/>
</dbReference>
<evidence type="ECO:0000256" key="1">
    <source>
        <dbReference type="ARBA" id="ARBA00008390"/>
    </source>
</evidence>
<dbReference type="SUPFAM" id="SSF50814">
    <property type="entry name" value="Lipocalins"/>
    <property type="match status" value="1"/>
</dbReference>